<evidence type="ECO:0000313" key="2">
    <source>
        <dbReference type="Proteomes" id="UP000222564"/>
    </source>
</evidence>
<dbReference type="Proteomes" id="UP000222564">
    <property type="component" value="Unassembled WGS sequence"/>
</dbReference>
<dbReference type="AlphaFoldDB" id="A0A2C6MBF0"/>
<name>A0A2C6MBF0_9FIRM</name>
<comment type="caution">
    <text evidence="1">The sequence shown here is derived from an EMBL/GenBank/DDBJ whole genome shotgun (WGS) entry which is preliminary data.</text>
</comment>
<dbReference type="Gene3D" id="3.10.450.40">
    <property type="match status" value="1"/>
</dbReference>
<protein>
    <submittedName>
        <fullName evidence="1">Baseplate assembly protein</fullName>
    </submittedName>
</protein>
<dbReference type="EMBL" id="AWQQ01000047">
    <property type="protein sequence ID" value="PHJ38539.1"/>
    <property type="molecule type" value="Genomic_DNA"/>
</dbReference>
<organism evidence="1 2">
    <name type="scientific">Desulforamulus profundi</name>
    <dbReference type="NCBI Taxonomy" id="1383067"/>
    <lineage>
        <taxon>Bacteria</taxon>
        <taxon>Bacillati</taxon>
        <taxon>Bacillota</taxon>
        <taxon>Clostridia</taxon>
        <taxon>Eubacteriales</taxon>
        <taxon>Peptococcaceae</taxon>
        <taxon>Desulforamulus</taxon>
    </lineage>
</organism>
<keyword evidence="2" id="KW-1185">Reference proteome</keyword>
<reference evidence="1 2" key="1">
    <citation type="submission" date="2013-09" db="EMBL/GenBank/DDBJ databases">
        <title>Biodegradation of hydrocarbons in the deep terrestrial subsurface : characterization of a microbial consortium composed of two Desulfotomaculum species originating from a deep geological formation.</title>
        <authorList>
            <person name="Aullo T."/>
            <person name="Berlendis S."/>
            <person name="Lascourreges J.-F."/>
            <person name="Dessort D."/>
            <person name="Saint-Laurent S."/>
            <person name="Schraauwers B."/>
            <person name="Mas J."/>
            <person name="Magot M."/>
            <person name="Ranchou-Peyruse A."/>
        </authorList>
    </citation>
    <scope>NUCLEOTIDE SEQUENCE [LARGE SCALE GENOMIC DNA]</scope>
    <source>
        <strain evidence="1 2">Bs107</strain>
    </source>
</reference>
<evidence type="ECO:0000313" key="1">
    <source>
        <dbReference type="EMBL" id="PHJ38539.1"/>
    </source>
</evidence>
<gene>
    <name evidence="1" type="ORF">P378_08520</name>
</gene>
<accession>A0A2C6MBF0</accession>
<dbReference type="RefSeq" id="WP_099082819.1">
    <property type="nucleotide sequence ID" value="NZ_AWQQ01000047.1"/>
</dbReference>
<sequence length="136" mass="15725">MAGLYDTDVKLDEDWQLTAAANGDAPLSSDTDCFIQDIRLEALSQEGELFYDETWGWSLLDFIQADDDELVRLEIEQRIRTKLSRREEIDSETIQTKLSFEDDKISVKVALKFTNDSKQYILDIVLDRVRVEVVMV</sequence>
<dbReference type="OrthoDB" id="1855225at2"/>
<proteinExistence type="predicted"/>